<gene>
    <name evidence="2" type="ORF">GMA92_02235</name>
</gene>
<keyword evidence="1" id="KW-0472">Membrane</keyword>
<dbReference type="RefSeq" id="WP_195217867.1">
    <property type="nucleotide sequence ID" value="NZ_JADNAQ010000002.1"/>
</dbReference>
<keyword evidence="1" id="KW-1133">Transmembrane helix</keyword>
<dbReference type="AlphaFoldDB" id="A0A9X4XEZ3"/>
<keyword evidence="1" id="KW-0812">Transmembrane</keyword>
<sequence>MSWLFSLFAFIFFFVKLACYFTVVMIQYGIPVFIIYKLFKWITKPFRYSE</sequence>
<accession>A0A9X4XEZ3</accession>
<organism evidence="2 3">
    <name type="scientific">Turicibacter sanguinis</name>
    <dbReference type="NCBI Taxonomy" id="154288"/>
    <lineage>
        <taxon>Bacteria</taxon>
        <taxon>Bacillati</taxon>
        <taxon>Bacillota</taxon>
        <taxon>Erysipelotrichia</taxon>
        <taxon>Erysipelotrichales</taxon>
        <taxon>Turicibacteraceae</taxon>
        <taxon>Turicibacter</taxon>
    </lineage>
</organism>
<evidence type="ECO:0000256" key="1">
    <source>
        <dbReference type="SAM" id="Phobius"/>
    </source>
</evidence>
<reference evidence="2 3" key="1">
    <citation type="journal article" date="2019" name="Nat. Med.">
        <title>A library of human gut bacterial isolates paired with longitudinal multiomics data enables mechanistic microbiome research.</title>
        <authorList>
            <person name="Poyet M."/>
            <person name="Groussin M."/>
            <person name="Gibbons S.M."/>
            <person name="Avila-Pacheco J."/>
            <person name="Jiang X."/>
            <person name="Kearney S.M."/>
            <person name="Perrotta A.R."/>
            <person name="Berdy B."/>
            <person name="Zhao S."/>
            <person name="Lieberman T.D."/>
            <person name="Swanson P.K."/>
            <person name="Smith M."/>
            <person name="Roesemann S."/>
            <person name="Alexander J.E."/>
            <person name="Rich S.A."/>
            <person name="Livny J."/>
            <person name="Vlamakis H."/>
            <person name="Clish C."/>
            <person name="Bullock K."/>
            <person name="Deik A."/>
            <person name="Scott J."/>
            <person name="Pierce K.A."/>
            <person name="Xavier R.J."/>
            <person name="Alm E.J."/>
        </authorList>
    </citation>
    <scope>NUCLEOTIDE SEQUENCE [LARGE SCALE GENOMIC DNA]</scope>
    <source>
        <strain evidence="2 3">BIOML-A198</strain>
    </source>
</reference>
<comment type="caution">
    <text evidence="2">The sequence shown here is derived from an EMBL/GenBank/DDBJ whole genome shotgun (WGS) entry which is preliminary data.</text>
</comment>
<feature type="transmembrane region" description="Helical" evidence="1">
    <location>
        <begin position="6"/>
        <end position="39"/>
    </location>
</feature>
<dbReference type="EMBL" id="WMQE01000003">
    <property type="protein sequence ID" value="MTK20257.1"/>
    <property type="molecule type" value="Genomic_DNA"/>
</dbReference>
<evidence type="ECO:0000313" key="2">
    <source>
        <dbReference type="EMBL" id="MTK20257.1"/>
    </source>
</evidence>
<dbReference type="Proteomes" id="UP000487649">
    <property type="component" value="Unassembled WGS sequence"/>
</dbReference>
<protein>
    <submittedName>
        <fullName evidence="2">Uncharacterized protein</fullName>
    </submittedName>
</protein>
<evidence type="ECO:0000313" key="3">
    <source>
        <dbReference type="Proteomes" id="UP000487649"/>
    </source>
</evidence>
<name>A0A9X4XEZ3_9FIRM</name>
<proteinExistence type="predicted"/>